<accession>A0A847U0M3</accession>
<keyword evidence="5 6" id="KW-0472">Membrane</keyword>
<proteinExistence type="predicted"/>
<evidence type="ECO:0000256" key="4">
    <source>
        <dbReference type="ARBA" id="ARBA00022989"/>
    </source>
</evidence>
<gene>
    <name evidence="7" type="ORF">GOC83_10050</name>
</gene>
<evidence type="ECO:0000256" key="6">
    <source>
        <dbReference type="SAM" id="Phobius"/>
    </source>
</evidence>
<feature type="transmembrane region" description="Helical" evidence="6">
    <location>
        <begin position="39"/>
        <end position="60"/>
    </location>
</feature>
<keyword evidence="2" id="KW-1003">Cell membrane</keyword>
<keyword evidence="4 6" id="KW-1133">Transmembrane helix</keyword>
<feature type="transmembrane region" description="Helical" evidence="6">
    <location>
        <begin position="156"/>
        <end position="173"/>
    </location>
</feature>
<dbReference type="InterPro" id="IPR002797">
    <property type="entry name" value="Polysacc_synth"/>
</dbReference>
<name>A0A847U0M3_9EURY</name>
<dbReference type="RefSeq" id="WP_170083432.1">
    <property type="nucleotide sequence ID" value="NZ_WOWB01000001.1"/>
</dbReference>
<feature type="transmembrane region" description="Helical" evidence="6">
    <location>
        <begin position="80"/>
        <end position="104"/>
    </location>
</feature>
<dbReference type="PANTHER" id="PTHR30250:SF27">
    <property type="entry name" value="POLYSACCHARIDE BIOSYNTHESIS PROTEIN"/>
    <property type="match status" value="1"/>
</dbReference>
<dbReference type="InterPro" id="IPR050833">
    <property type="entry name" value="Poly_Biosynth_Transport"/>
</dbReference>
<reference evidence="7" key="1">
    <citation type="submission" date="2019-12" db="EMBL/GenBank/DDBJ databases">
        <title>The whole-genome sequencing of Haloarcula japonica strain pws8.</title>
        <authorList>
            <person name="Verma D.K."/>
            <person name="Gopal K."/>
            <person name="Prasad E.S."/>
        </authorList>
    </citation>
    <scope>NUCLEOTIDE SEQUENCE</scope>
    <source>
        <strain evidence="7">Pws8</strain>
    </source>
</reference>
<sequence length="483" mass="52139">MKKSILQLASVAFFGIIIGKALRFAFNIVIARGLGPDALGIFAFGMVVARASSIFARAGLDQAAQKYIPIYNSNNDYDNLSGLILLCVLIPLLLGTLLSGALYISTPLLESTFSVDISTPVQLFLIGIPILAFFRVTIISTRGFKETKYTVISRDIIQSIIGIILIYAGAYLFDSIEFVIVGYLLSLVIGGLAATYFLYANDNIQLSPSKIPIKTTLAFSAPLVVVGVSSQLVKWSDVFLLGLFVSDSSLGRYHAAYQTSVILTFILTGVNAIFPSLASDLYSKGNLSELERTYSVVTKWIFCLTTLGCVAVVLFAPAVLSIFGTVTPRATLSLRILAIAQTITVSTGPVGYLLIMSGREQVETINTVVVSVLNILLNLVLIQRYGIVGASLATGLSLSIFNILRVVEVYKLIDILPFRADSMNAVLPMIISIASLITMSTALENTLVSFFICGICSLGMFITTFLFLGFNSDDKMLFRSISG</sequence>
<feature type="transmembrane region" description="Helical" evidence="6">
    <location>
        <begin position="179"/>
        <end position="199"/>
    </location>
</feature>
<evidence type="ECO:0000256" key="5">
    <source>
        <dbReference type="ARBA" id="ARBA00023136"/>
    </source>
</evidence>
<evidence type="ECO:0000256" key="2">
    <source>
        <dbReference type="ARBA" id="ARBA00022475"/>
    </source>
</evidence>
<feature type="transmembrane region" description="Helical" evidence="6">
    <location>
        <begin position="255"/>
        <end position="279"/>
    </location>
</feature>
<feature type="transmembrane region" description="Helical" evidence="6">
    <location>
        <begin position="124"/>
        <end position="144"/>
    </location>
</feature>
<keyword evidence="3 6" id="KW-0812">Transmembrane</keyword>
<protein>
    <submittedName>
        <fullName evidence="7">Oligosaccharide flippase family protein</fullName>
    </submittedName>
</protein>
<comment type="subcellular location">
    <subcellularLocation>
        <location evidence="1">Cell membrane</location>
        <topology evidence="1">Multi-pass membrane protein</topology>
    </subcellularLocation>
</comment>
<dbReference type="AlphaFoldDB" id="A0A847U0M3"/>
<evidence type="ECO:0000313" key="8">
    <source>
        <dbReference type="Proteomes" id="UP000610611"/>
    </source>
</evidence>
<evidence type="ECO:0000256" key="3">
    <source>
        <dbReference type="ARBA" id="ARBA00022692"/>
    </source>
</evidence>
<feature type="transmembrane region" description="Helical" evidence="6">
    <location>
        <begin position="300"/>
        <end position="324"/>
    </location>
</feature>
<feature type="transmembrane region" description="Helical" evidence="6">
    <location>
        <begin position="362"/>
        <end position="381"/>
    </location>
</feature>
<dbReference type="GO" id="GO:0005886">
    <property type="term" value="C:plasma membrane"/>
    <property type="evidence" value="ECO:0007669"/>
    <property type="project" value="UniProtKB-SubCell"/>
</dbReference>
<dbReference type="Proteomes" id="UP000610611">
    <property type="component" value="Unassembled WGS sequence"/>
</dbReference>
<comment type="caution">
    <text evidence="7">The sequence shown here is derived from an EMBL/GenBank/DDBJ whole genome shotgun (WGS) entry which is preliminary data.</text>
</comment>
<evidence type="ECO:0000256" key="1">
    <source>
        <dbReference type="ARBA" id="ARBA00004651"/>
    </source>
</evidence>
<dbReference type="EMBL" id="WOWB01000001">
    <property type="protein sequence ID" value="NLV06469.1"/>
    <property type="molecule type" value="Genomic_DNA"/>
</dbReference>
<dbReference type="PANTHER" id="PTHR30250">
    <property type="entry name" value="PST FAMILY PREDICTED COLANIC ACID TRANSPORTER"/>
    <property type="match status" value="1"/>
</dbReference>
<feature type="transmembrane region" description="Helical" evidence="6">
    <location>
        <begin position="387"/>
        <end position="404"/>
    </location>
</feature>
<organism evidence="7 8">
    <name type="scientific">Haloarcula rubripromontorii</name>
    <dbReference type="NCBI Taxonomy" id="1705562"/>
    <lineage>
        <taxon>Archaea</taxon>
        <taxon>Methanobacteriati</taxon>
        <taxon>Methanobacteriota</taxon>
        <taxon>Stenosarchaea group</taxon>
        <taxon>Halobacteria</taxon>
        <taxon>Halobacteriales</taxon>
        <taxon>Haloarculaceae</taxon>
        <taxon>Haloarcula</taxon>
    </lineage>
</organism>
<feature type="transmembrane region" description="Helical" evidence="6">
    <location>
        <begin position="449"/>
        <end position="470"/>
    </location>
</feature>
<feature type="transmembrane region" description="Helical" evidence="6">
    <location>
        <begin position="425"/>
        <end position="443"/>
    </location>
</feature>
<dbReference type="Pfam" id="PF01943">
    <property type="entry name" value="Polysacc_synt"/>
    <property type="match status" value="1"/>
</dbReference>
<feature type="transmembrane region" description="Helical" evidence="6">
    <location>
        <begin position="336"/>
        <end position="355"/>
    </location>
</feature>
<evidence type="ECO:0000313" key="7">
    <source>
        <dbReference type="EMBL" id="NLV06469.1"/>
    </source>
</evidence>
<feature type="transmembrane region" description="Helical" evidence="6">
    <location>
        <begin position="211"/>
        <end position="235"/>
    </location>
</feature>